<evidence type="ECO:0000313" key="2">
    <source>
        <dbReference type="EMBL" id="TKA31644.1"/>
    </source>
</evidence>
<evidence type="ECO:0000313" key="3">
    <source>
        <dbReference type="Proteomes" id="UP000308549"/>
    </source>
</evidence>
<accession>A0A4U0U956</accession>
<keyword evidence="3" id="KW-1185">Reference proteome</keyword>
<name>A0A4U0U956_9PEZI</name>
<organism evidence="2 3">
    <name type="scientific">Salinomyces thailandicus</name>
    <dbReference type="NCBI Taxonomy" id="706561"/>
    <lineage>
        <taxon>Eukaryota</taxon>
        <taxon>Fungi</taxon>
        <taxon>Dikarya</taxon>
        <taxon>Ascomycota</taxon>
        <taxon>Pezizomycotina</taxon>
        <taxon>Dothideomycetes</taxon>
        <taxon>Dothideomycetidae</taxon>
        <taxon>Mycosphaerellales</taxon>
        <taxon>Teratosphaeriaceae</taxon>
        <taxon>Salinomyces</taxon>
    </lineage>
</organism>
<dbReference type="EMBL" id="NAJL01000007">
    <property type="protein sequence ID" value="TKA31644.1"/>
    <property type="molecule type" value="Genomic_DNA"/>
</dbReference>
<protein>
    <submittedName>
        <fullName evidence="2">Uncharacterized protein</fullName>
    </submittedName>
</protein>
<feature type="region of interest" description="Disordered" evidence="1">
    <location>
        <begin position="1"/>
        <end position="32"/>
    </location>
</feature>
<proteinExistence type="predicted"/>
<sequence length="359" mass="40943">MAQPLPQPPPPPPPGPGQDTNPDQVQQEEDVPTLKELFGKQKGKDTFQKWIDVRAWRRLSMMLGKAQTEEDYGYCDCKCESWEGRLPMRQDGNNTRGAQADWVVYPPGSMITFTRPTWTLPTCNRQARLVDAASRQTLPSYCQEPRIFGGGPVHTGGPHPMSRPLVCLPCKNFRSADIDWRREALRFGVCRHCRSWAVANMQPGENRCICPPAGNNTGGVNNNEARTRHLCRRHDTIYYNQVKIDAFTEIDIRRRMVRPRKRGNNWTRKKQTGGRVRQTPDARRALHKTVGGQPFSNNGPLWARGQNPDWQPYPRCFCGESVGPQGHVRTPANQDPNLPRPVTDQVRNCVGCNRFIRRW</sequence>
<gene>
    <name evidence="2" type="ORF">B0A50_01721</name>
</gene>
<comment type="caution">
    <text evidence="2">The sequence shown here is derived from an EMBL/GenBank/DDBJ whole genome shotgun (WGS) entry which is preliminary data.</text>
</comment>
<reference evidence="2 3" key="1">
    <citation type="submission" date="2017-03" db="EMBL/GenBank/DDBJ databases">
        <title>Genomes of endolithic fungi from Antarctica.</title>
        <authorList>
            <person name="Coleine C."/>
            <person name="Masonjones S."/>
            <person name="Stajich J.E."/>
        </authorList>
    </citation>
    <scope>NUCLEOTIDE SEQUENCE [LARGE SCALE GENOMIC DNA]</scope>
    <source>
        <strain evidence="2 3">CCFEE 6315</strain>
    </source>
</reference>
<dbReference type="OrthoDB" id="10589435at2759"/>
<feature type="compositionally biased region" description="Pro residues" evidence="1">
    <location>
        <begin position="1"/>
        <end position="16"/>
    </location>
</feature>
<dbReference type="AlphaFoldDB" id="A0A4U0U956"/>
<evidence type="ECO:0000256" key="1">
    <source>
        <dbReference type="SAM" id="MobiDB-lite"/>
    </source>
</evidence>
<dbReference type="Proteomes" id="UP000308549">
    <property type="component" value="Unassembled WGS sequence"/>
</dbReference>